<protein>
    <recommendedName>
        <fullName evidence="6">Elicitor peptide 3</fullName>
    </recommendedName>
</protein>
<evidence type="ECO:0008006" key="6">
    <source>
        <dbReference type="Google" id="ProtNLM"/>
    </source>
</evidence>
<evidence type="ECO:0000256" key="3">
    <source>
        <dbReference type="SAM" id="MobiDB-lite"/>
    </source>
</evidence>
<keyword evidence="2" id="KW-0611">Plant defense</keyword>
<dbReference type="GO" id="GO:0006952">
    <property type="term" value="P:defense response"/>
    <property type="evidence" value="ECO:0007669"/>
    <property type="project" value="UniProtKB-KW"/>
</dbReference>
<evidence type="ECO:0000256" key="1">
    <source>
        <dbReference type="ARBA" id="ARBA00011021"/>
    </source>
</evidence>
<evidence type="ECO:0000313" key="5">
    <source>
        <dbReference type="Proteomes" id="UP001642260"/>
    </source>
</evidence>
<keyword evidence="5" id="KW-1185">Reference proteome</keyword>
<evidence type="ECO:0000256" key="2">
    <source>
        <dbReference type="ARBA" id="ARBA00022821"/>
    </source>
</evidence>
<feature type="compositionally biased region" description="Acidic residues" evidence="3">
    <location>
        <begin position="51"/>
        <end position="66"/>
    </location>
</feature>
<reference evidence="4 5" key="1">
    <citation type="submission" date="2022-03" db="EMBL/GenBank/DDBJ databases">
        <authorList>
            <person name="Macdonald S."/>
            <person name="Ahmed S."/>
            <person name="Newling K."/>
        </authorList>
    </citation>
    <scope>NUCLEOTIDE SEQUENCE [LARGE SCALE GENOMIC DNA]</scope>
</reference>
<name>A0ABC8M6B9_ERUVS</name>
<evidence type="ECO:0000313" key="4">
    <source>
        <dbReference type="EMBL" id="CAH8391146.1"/>
    </source>
</evidence>
<sequence>MENMRDGEENGSHWIPFMFFDRSYVTIHLLKWFGLGSYSPSSSFSSHSEKEEEDVMETKEEGDDMTIEITERGFQKHKPKPKPSSGKGGKVH</sequence>
<organism evidence="4 5">
    <name type="scientific">Eruca vesicaria subsp. sativa</name>
    <name type="common">Garden rocket</name>
    <name type="synonym">Eruca sativa</name>
    <dbReference type="NCBI Taxonomy" id="29727"/>
    <lineage>
        <taxon>Eukaryota</taxon>
        <taxon>Viridiplantae</taxon>
        <taxon>Streptophyta</taxon>
        <taxon>Embryophyta</taxon>
        <taxon>Tracheophyta</taxon>
        <taxon>Spermatophyta</taxon>
        <taxon>Magnoliopsida</taxon>
        <taxon>eudicotyledons</taxon>
        <taxon>Gunneridae</taxon>
        <taxon>Pentapetalae</taxon>
        <taxon>rosids</taxon>
        <taxon>malvids</taxon>
        <taxon>Brassicales</taxon>
        <taxon>Brassicaceae</taxon>
        <taxon>Brassiceae</taxon>
        <taxon>Eruca</taxon>
    </lineage>
</organism>
<dbReference type="EMBL" id="CAKOAT010930709">
    <property type="protein sequence ID" value="CAH8391146.1"/>
    <property type="molecule type" value="Genomic_DNA"/>
</dbReference>
<accession>A0ABC8M6B9</accession>
<dbReference type="InterPro" id="IPR035176">
    <property type="entry name" value="PEP"/>
</dbReference>
<comment type="caution">
    <text evidence="4">The sequence shown here is derived from an EMBL/GenBank/DDBJ whole genome shotgun (WGS) entry which is preliminary data.</text>
</comment>
<feature type="region of interest" description="Disordered" evidence="3">
    <location>
        <begin position="39"/>
        <end position="92"/>
    </location>
</feature>
<proteinExistence type="inferred from homology"/>
<dbReference type="AlphaFoldDB" id="A0ABC8M6B9"/>
<gene>
    <name evidence="4" type="ORF">ERUC_LOCUS43629</name>
</gene>
<comment type="similarity">
    <text evidence="1">Belongs to the brassicaceae elicitor peptide family.</text>
</comment>
<dbReference type="Proteomes" id="UP001642260">
    <property type="component" value="Unassembled WGS sequence"/>
</dbReference>
<dbReference type="Pfam" id="PF17232">
    <property type="entry name" value="Pep1_7"/>
    <property type="match status" value="1"/>
</dbReference>